<name>A0A645J8D9_9ZZZZ</name>
<evidence type="ECO:0000256" key="1">
    <source>
        <dbReference type="SAM" id="MobiDB-lite"/>
    </source>
</evidence>
<accession>A0A645J8D9</accession>
<dbReference type="EMBL" id="VSSQ01133396">
    <property type="protein sequence ID" value="MPN59410.1"/>
    <property type="molecule type" value="Genomic_DNA"/>
</dbReference>
<proteinExistence type="predicted"/>
<dbReference type="AlphaFoldDB" id="A0A645J8D9"/>
<protein>
    <submittedName>
        <fullName evidence="2">Uncharacterized protein</fullName>
    </submittedName>
</protein>
<comment type="caution">
    <text evidence="2">The sequence shown here is derived from an EMBL/GenBank/DDBJ whole genome shotgun (WGS) entry which is preliminary data.</text>
</comment>
<feature type="compositionally biased region" description="Basic and acidic residues" evidence="1">
    <location>
        <begin position="74"/>
        <end position="91"/>
    </location>
</feature>
<feature type="region of interest" description="Disordered" evidence="1">
    <location>
        <begin position="65"/>
        <end position="91"/>
    </location>
</feature>
<gene>
    <name evidence="2" type="ORF">SDC9_207131</name>
</gene>
<evidence type="ECO:0000313" key="2">
    <source>
        <dbReference type="EMBL" id="MPN59410.1"/>
    </source>
</evidence>
<reference evidence="2" key="1">
    <citation type="submission" date="2019-08" db="EMBL/GenBank/DDBJ databases">
        <authorList>
            <person name="Kucharzyk K."/>
            <person name="Murdoch R.W."/>
            <person name="Higgins S."/>
            <person name="Loffler F."/>
        </authorList>
    </citation>
    <scope>NUCLEOTIDE SEQUENCE</scope>
</reference>
<organism evidence="2">
    <name type="scientific">bioreactor metagenome</name>
    <dbReference type="NCBI Taxonomy" id="1076179"/>
    <lineage>
        <taxon>unclassified sequences</taxon>
        <taxon>metagenomes</taxon>
        <taxon>ecological metagenomes</taxon>
    </lineage>
</organism>
<sequence>MRQKKQIFDQFLHVQPFGAGSRKPGAASLFSFQNVKISKNDRQRCFELMRGIRHKPALLYPGILNRTQRPSGKKYSDYHEHTQRAQVDEAP</sequence>